<evidence type="ECO:0000313" key="2">
    <source>
        <dbReference type="EMBL" id="GAI78217.1"/>
    </source>
</evidence>
<evidence type="ECO:0000259" key="1">
    <source>
        <dbReference type="Pfam" id="PF00884"/>
    </source>
</evidence>
<feature type="domain" description="Sulfatase N-terminal" evidence="1">
    <location>
        <begin position="15"/>
        <end position="83"/>
    </location>
</feature>
<dbReference type="AlphaFoldDB" id="X1RBS8"/>
<dbReference type="InterPro" id="IPR000917">
    <property type="entry name" value="Sulfatase_N"/>
</dbReference>
<dbReference type="EMBL" id="BARW01006602">
    <property type="protein sequence ID" value="GAI78217.1"/>
    <property type="molecule type" value="Genomic_DNA"/>
</dbReference>
<reference evidence="2" key="1">
    <citation type="journal article" date="2014" name="Front. Microbiol.">
        <title>High frequency of phylogenetically diverse reductive dehalogenase-homologous genes in deep subseafloor sedimentary metagenomes.</title>
        <authorList>
            <person name="Kawai M."/>
            <person name="Futagami T."/>
            <person name="Toyoda A."/>
            <person name="Takaki Y."/>
            <person name="Nishi S."/>
            <person name="Hori S."/>
            <person name="Arai W."/>
            <person name="Tsubouchi T."/>
            <person name="Morono Y."/>
            <person name="Uchiyama I."/>
            <person name="Ito T."/>
            <person name="Fujiyama A."/>
            <person name="Inagaki F."/>
            <person name="Takami H."/>
        </authorList>
    </citation>
    <scope>NUCLEOTIDE SEQUENCE</scope>
    <source>
        <strain evidence="2">Expedition CK06-06</strain>
    </source>
</reference>
<dbReference type="Pfam" id="PF00884">
    <property type="entry name" value="Sulfatase"/>
    <property type="match status" value="1"/>
</dbReference>
<dbReference type="SUPFAM" id="SSF53649">
    <property type="entry name" value="Alkaline phosphatase-like"/>
    <property type="match status" value="1"/>
</dbReference>
<proteinExistence type="predicted"/>
<gene>
    <name evidence="2" type="ORF">S12H4_13871</name>
</gene>
<dbReference type="InterPro" id="IPR017850">
    <property type="entry name" value="Alkaline_phosphatase_core_sf"/>
</dbReference>
<feature type="non-terminal residue" evidence="2">
    <location>
        <position position="1"/>
    </location>
</feature>
<accession>X1RBS8</accession>
<comment type="caution">
    <text evidence="2">The sequence shown here is derived from an EMBL/GenBank/DDBJ whole genome shotgun (WGS) entry which is preliminary data.</text>
</comment>
<sequence>GMVGKWHVAPHHKIYLGWSLTHGPNQQGFDWAAETFGAHTYGYSKNDKKKGYKKGEYPDDEITSKAIEFIGMDHQKPFFLFVSHYL</sequence>
<name>X1RBS8_9ZZZZ</name>
<protein>
    <recommendedName>
        <fullName evidence="1">Sulfatase N-terminal domain-containing protein</fullName>
    </recommendedName>
</protein>
<dbReference type="Gene3D" id="3.40.720.10">
    <property type="entry name" value="Alkaline Phosphatase, subunit A"/>
    <property type="match status" value="1"/>
</dbReference>
<organism evidence="2">
    <name type="scientific">marine sediment metagenome</name>
    <dbReference type="NCBI Taxonomy" id="412755"/>
    <lineage>
        <taxon>unclassified sequences</taxon>
        <taxon>metagenomes</taxon>
        <taxon>ecological metagenomes</taxon>
    </lineage>
</organism>